<evidence type="ECO:0000313" key="2">
    <source>
        <dbReference type="Proteomes" id="UP000428333"/>
    </source>
</evidence>
<gene>
    <name evidence="1" type="ORF">C3L33_01863</name>
</gene>
<proteinExistence type="predicted"/>
<evidence type="ECO:0000313" key="1">
    <source>
        <dbReference type="EMBL" id="KAE9466223.1"/>
    </source>
</evidence>
<dbReference type="AlphaFoldDB" id="A0A6A4M476"/>
<reference evidence="1 2" key="1">
    <citation type="journal article" date="2019" name="Genome Biol. Evol.">
        <title>The Rhododendron genome and chromosomal organization provide insight into shared whole-genome duplications across the heath family (Ericaceae).</title>
        <authorList>
            <person name="Soza V.L."/>
            <person name="Lindsley D."/>
            <person name="Waalkes A."/>
            <person name="Ramage E."/>
            <person name="Patwardhan R.P."/>
            <person name="Burton J.N."/>
            <person name="Adey A."/>
            <person name="Kumar A."/>
            <person name="Qiu R."/>
            <person name="Shendure J."/>
            <person name="Hall B."/>
        </authorList>
    </citation>
    <scope>NUCLEOTIDE SEQUENCE [LARGE SCALE GENOMIC DNA]</scope>
    <source>
        <strain evidence="1">RSF 1966-606</strain>
    </source>
</reference>
<organism evidence="1 2">
    <name type="scientific">Rhododendron williamsianum</name>
    <dbReference type="NCBI Taxonomy" id="262921"/>
    <lineage>
        <taxon>Eukaryota</taxon>
        <taxon>Viridiplantae</taxon>
        <taxon>Streptophyta</taxon>
        <taxon>Embryophyta</taxon>
        <taxon>Tracheophyta</taxon>
        <taxon>Spermatophyta</taxon>
        <taxon>Magnoliopsida</taxon>
        <taxon>eudicotyledons</taxon>
        <taxon>Gunneridae</taxon>
        <taxon>Pentapetalae</taxon>
        <taxon>asterids</taxon>
        <taxon>Ericales</taxon>
        <taxon>Ericaceae</taxon>
        <taxon>Ericoideae</taxon>
        <taxon>Rhodoreae</taxon>
        <taxon>Rhododendron</taxon>
    </lineage>
</organism>
<dbReference type="Proteomes" id="UP000428333">
    <property type="component" value="Linkage Group LG01"/>
</dbReference>
<keyword evidence="2" id="KW-1185">Reference proteome</keyword>
<comment type="caution">
    <text evidence="1">The sequence shown here is derived from an EMBL/GenBank/DDBJ whole genome shotgun (WGS) entry which is preliminary data.</text>
</comment>
<feature type="non-terminal residue" evidence="1">
    <location>
        <position position="1"/>
    </location>
</feature>
<protein>
    <submittedName>
        <fullName evidence="1">Uncharacterized protein</fullName>
    </submittedName>
</protein>
<dbReference type="EMBL" id="QEFC01000101">
    <property type="protein sequence ID" value="KAE9466223.1"/>
    <property type="molecule type" value="Genomic_DNA"/>
</dbReference>
<name>A0A6A4M476_9ERIC</name>
<dbReference type="OrthoDB" id="1735817at2759"/>
<sequence>MVACDVLVAVLVGGCPVLDGGGARKGNAGIVVGKVGIEGIVVGMVGSEVAGSGGRVILGTEGMVGIGGNVGFGKVGIVGIVGKGVVGIGGNVGFGKVGTVGIVGKGVVGSGGNVAWGTVGIAGSGGSLGIDGIAAGPACISCRAAKVKWILERDNARIRGTTRI</sequence>
<accession>A0A6A4M476</accession>